<dbReference type="PANTHER" id="PTHR35213">
    <property type="entry name" value="RING-TYPE DOMAIN-CONTAINING PROTEIN-RELATED"/>
    <property type="match status" value="1"/>
</dbReference>
<dbReference type="Proteomes" id="UP001153069">
    <property type="component" value="Unassembled WGS sequence"/>
</dbReference>
<accession>A0A9N8H1Z6</accession>
<evidence type="ECO:0000256" key="1">
    <source>
        <dbReference type="SAM" id="MobiDB-lite"/>
    </source>
</evidence>
<comment type="caution">
    <text evidence="2">The sequence shown here is derived from an EMBL/GenBank/DDBJ whole genome shotgun (WGS) entry which is preliminary data.</text>
</comment>
<name>A0A9N8H1Z6_9STRA</name>
<gene>
    <name evidence="2" type="ORF">SEMRO_2_G001260.1</name>
</gene>
<organism evidence="2 3">
    <name type="scientific">Seminavis robusta</name>
    <dbReference type="NCBI Taxonomy" id="568900"/>
    <lineage>
        <taxon>Eukaryota</taxon>
        <taxon>Sar</taxon>
        <taxon>Stramenopiles</taxon>
        <taxon>Ochrophyta</taxon>
        <taxon>Bacillariophyta</taxon>
        <taxon>Bacillariophyceae</taxon>
        <taxon>Bacillariophycidae</taxon>
        <taxon>Naviculales</taxon>
        <taxon>Naviculaceae</taxon>
        <taxon>Seminavis</taxon>
    </lineage>
</organism>
<reference evidence="2" key="1">
    <citation type="submission" date="2020-06" db="EMBL/GenBank/DDBJ databases">
        <authorList>
            <consortium name="Plant Systems Biology data submission"/>
        </authorList>
    </citation>
    <scope>NUCLEOTIDE SEQUENCE</scope>
    <source>
        <strain evidence="2">D6</strain>
    </source>
</reference>
<feature type="compositionally biased region" description="Low complexity" evidence="1">
    <location>
        <begin position="286"/>
        <end position="297"/>
    </location>
</feature>
<feature type="compositionally biased region" description="Gly residues" evidence="1">
    <location>
        <begin position="166"/>
        <end position="176"/>
    </location>
</feature>
<feature type="region of interest" description="Disordered" evidence="1">
    <location>
        <begin position="261"/>
        <end position="297"/>
    </location>
</feature>
<evidence type="ECO:0000313" key="3">
    <source>
        <dbReference type="Proteomes" id="UP001153069"/>
    </source>
</evidence>
<dbReference type="EMBL" id="CAICTM010000002">
    <property type="protein sequence ID" value="CAB9496150.1"/>
    <property type="molecule type" value="Genomic_DNA"/>
</dbReference>
<proteinExistence type="predicted"/>
<protein>
    <submittedName>
        <fullName evidence="2">Uncharacterized protein</fullName>
    </submittedName>
</protein>
<sequence length="297" mass="32555">MKEGTFKKGPLSSAMAPNSDTKKEQRGRDNVMYMGAWTFQEMEYVEKLVVEYRAGNLPELASSSNTTGTMRAFIAEKLQCNPKRISKKFENTEYNGRLQYTHQAVTLLLSPAEAQKNQDELKALEETFWSSRNHMMGLKNLQNRVPSSQPYGPASRTGHVNSATGTGTGTGTGSGSPPGRNRSINVSPATRGLLELHELARTQNWSSEARAFLTNQAIAAIRGEIQSCSTEQLREQWVPLLLSVPSVDSVSLARSVMAQGSASAARPHAAMETQNERPFKRARGPNNTNTNVNVNAP</sequence>
<feature type="region of interest" description="Disordered" evidence="1">
    <location>
        <begin position="142"/>
        <end position="186"/>
    </location>
</feature>
<dbReference type="OrthoDB" id="206107at2759"/>
<keyword evidence="3" id="KW-1185">Reference proteome</keyword>
<feature type="region of interest" description="Disordered" evidence="1">
    <location>
        <begin position="1"/>
        <end position="27"/>
    </location>
</feature>
<evidence type="ECO:0000313" key="2">
    <source>
        <dbReference type="EMBL" id="CAB9496150.1"/>
    </source>
</evidence>
<dbReference type="AlphaFoldDB" id="A0A9N8H1Z6"/>